<reference evidence="3" key="2">
    <citation type="submission" date="2015-01" db="EMBL/GenBank/DDBJ databases">
        <title>Evolutionary Origins and Diversification of the Mycorrhizal Mutualists.</title>
        <authorList>
            <consortium name="DOE Joint Genome Institute"/>
            <consortium name="Mycorrhizal Genomics Consortium"/>
            <person name="Kohler A."/>
            <person name="Kuo A."/>
            <person name="Nagy L.G."/>
            <person name="Floudas D."/>
            <person name="Copeland A."/>
            <person name="Barry K.W."/>
            <person name="Cichocki N."/>
            <person name="Veneault-Fourrey C."/>
            <person name="LaButti K."/>
            <person name="Lindquist E.A."/>
            <person name="Lipzen A."/>
            <person name="Lundell T."/>
            <person name="Morin E."/>
            <person name="Murat C."/>
            <person name="Riley R."/>
            <person name="Ohm R."/>
            <person name="Sun H."/>
            <person name="Tunlid A."/>
            <person name="Henrissat B."/>
            <person name="Grigoriev I.V."/>
            <person name="Hibbett D.S."/>
            <person name="Martin F."/>
        </authorList>
    </citation>
    <scope>NUCLEOTIDE SEQUENCE [LARGE SCALE GENOMIC DNA]</scope>
    <source>
        <strain evidence="3">F 1598</strain>
    </source>
</reference>
<proteinExistence type="predicted"/>
<dbReference type="STRING" id="765440.A0A0C3F4G0"/>
<sequence>MSQPVPLDSRPLNYWRLSFSIAEAAADCREAPWYGPWSIAIQQLFENFCPYPFVTITYPQYPVTKDVDSMIPDEEVEGEDNSDGEDEGDSDDEMTSPSPRTAPSPEVYKGFHQDLPKTPPKLSPPRLVKLKRKKRSTRIPDFVQLVFKIRVQPPNNTLVIPQAHIKRIILLVEIKRAVDNCQEWFFHEVFDQTDQQAVHAFASYPEIKTLGVIVALGDCWTYREYDRHNMESSPTPSERNDATYHESDLVSPSTIVTDVQQHFGRRGFARLQEPASEAAFIAIHQRLQAMYKSSL</sequence>
<evidence type="ECO:0000313" key="3">
    <source>
        <dbReference type="Proteomes" id="UP000054166"/>
    </source>
</evidence>
<dbReference type="Proteomes" id="UP000054166">
    <property type="component" value="Unassembled WGS sequence"/>
</dbReference>
<evidence type="ECO:0000313" key="2">
    <source>
        <dbReference type="EMBL" id="KIM74944.1"/>
    </source>
</evidence>
<protein>
    <submittedName>
        <fullName evidence="2">Uncharacterized protein</fullName>
    </submittedName>
</protein>
<feature type="region of interest" description="Disordered" evidence="1">
    <location>
        <begin position="74"/>
        <end position="126"/>
    </location>
</feature>
<organism evidence="2 3">
    <name type="scientific">Piloderma croceum (strain F 1598)</name>
    <dbReference type="NCBI Taxonomy" id="765440"/>
    <lineage>
        <taxon>Eukaryota</taxon>
        <taxon>Fungi</taxon>
        <taxon>Dikarya</taxon>
        <taxon>Basidiomycota</taxon>
        <taxon>Agaricomycotina</taxon>
        <taxon>Agaricomycetes</taxon>
        <taxon>Agaricomycetidae</taxon>
        <taxon>Atheliales</taxon>
        <taxon>Atheliaceae</taxon>
        <taxon>Piloderma</taxon>
    </lineage>
</organism>
<dbReference type="InParanoid" id="A0A0C3F4G0"/>
<dbReference type="OrthoDB" id="3063573at2759"/>
<dbReference type="EMBL" id="KN833053">
    <property type="protein sequence ID" value="KIM74944.1"/>
    <property type="molecule type" value="Genomic_DNA"/>
</dbReference>
<name>A0A0C3F4G0_PILCF</name>
<feature type="compositionally biased region" description="Acidic residues" evidence="1">
    <location>
        <begin position="74"/>
        <end position="94"/>
    </location>
</feature>
<evidence type="ECO:0000256" key="1">
    <source>
        <dbReference type="SAM" id="MobiDB-lite"/>
    </source>
</evidence>
<reference evidence="2 3" key="1">
    <citation type="submission" date="2014-04" db="EMBL/GenBank/DDBJ databases">
        <authorList>
            <consortium name="DOE Joint Genome Institute"/>
            <person name="Kuo A."/>
            <person name="Tarkka M."/>
            <person name="Buscot F."/>
            <person name="Kohler A."/>
            <person name="Nagy L.G."/>
            <person name="Floudas D."/>
            <person name="Copeland A."/>
            <person name="Barry K.W."/>
            <person name="Cichocki N."/>
            <person name="Veneault-Fourrey C."/>
            <person name="LaButti K."/>
            <person name="Lindquist E.A."/>
            <person name="Lipzen A."/>
            <person name="Lundell T."/>
            <person name="Morin E."/>
            <person name="Murat C."/>
            <person name="Sun H."/>
            <person name="Tunlid A."/>
            <person name="Henrissat B."/>
            <person name="Grigoriev I.V."/>
            <person name="Hibbett D.S."/>
            <person name="Martin F."/>
            <person name="Nordberg H.P."/>
            <person name="Cantor M.N."/>
            <person name="Hua S.X."/>
        </authorList>
    </citation>
    <scope>NUCLEOTIDE SEQUENCE [LARGE SCALE GENOMIC DNA]</scope>
    <source>
        <strain evidence="2 3">F 1598</strain>
    </source>
</reference>
<keyword evidence="3" id="KW-1185">Reference proteome</keyword>
<accession>A0A0C3F4G0</accession>
<gene>
    <name evidence="2" type="ORF">PILCRDRAFT_827766</name>
</gene>
<dbReference type="HOGENOM" id="CLU_943697_0_0_1"/>
<dbReference type="AlphaFoldDB" id="A0A0C3F4G0"/>